<dbReference type="PANTHER" id="PTHR46401">
    <property type="entry name" value="GLYCOSYLTRANSFERASE WBBK-RELATED"/>
    <property type="match status" value="1"/>
</dbReference>
<dbReference type="GO" id="GO:0016757">
    <property type="term" value="F:glycosyltransferase activity"/>
    <property type="evidence" value="ECO:0007669"/>
    <property type="project" value="InterPro"/>
</dbReference>
<evidence type="ECO:0000313" key="3">
    <source>
        <dbReference type="EMBL" id="PNP95240.1"/>
    </source>
</evidence>
<dbReference type="AlphaFoldDB" id="A0A2K0XL22"/>
<gene>
    <name evidence="3" type="ORF">BFS16_05840</name>
</gene>
<accession>A0A2K0XL22</accession>
<dbReference type="Gene3D" id="3.40.50.2000">
    <property type="entry name" value="Glycogen Phosphorylase B"/>
    <property type="match status" value="1"/>
</dbReference>
<dbReference type="InterPro" id="IPR001296">
    <property type="entry name" value="Glyco_trans_1"/>
</dbReference>
<reference evidence="3 4" key="1">
    <citation type="submission" date="2017-03" db="EMBL/GenBank/DDBJ databases">
        <authorList>
            <person name="Afonso C.L."/>
            <person name="Miller P.J."/>
            <person name="Scott M.A."/>
            <person name="Spackman E."/>
            <person name="Goraichik I."/>
            <person name="Dimitrov K.M."/>
            <person name="Suarez D.L."/>
            <person name="Swayne D.E."/>
        </authorList>
    </citation>
    <scope>NUCLEOTIDE SEQUENCE [LARGE SCALE GENOMIC DNA]</scope>
    <source>
        <strain evidence="3 4">DNF00076</strain>
    </source>
</reference>
<dbReference type="PANTHER" id="PTHR46401:SF2">
    <property type="entry name" value="GLYCOSYLTRANSFERASE WBBK-RELATED"/>
    <property type="match status" value="1"/>
</dbReference>
<dbReference type="Proteomes" id="UP000236634">
    <property type="component" value="Unassembled WGS sequence"/>
</dbReference>
<dbReference type="RefSeq" id="WP_103003173.1">
    <property type="nucleotide sequence ID" value="NZ_NBAX01000004.1"/>
</dbReference>
<evidence type="ECO:0000256" key="1">
    <source>
        <dbReference type="ARBA" id="ARBA00022679"/>
    </source>
</evidence>
<dbReference type="SUPFAM" id="SSF53756">
    <property type="entry name" value="UDP-Glycosyltransferase/glycogen phosphorylase"/>
    <property type="match status" value="1"/>
</dbReference>
<sequence length="388" mass="44865">MNILLDFIPLQDIGNGGIGGAATFTYSVYESLLSRTEEKPILFAAYDKRYPVGKQYDYHDFAKQNNITLIDISTRRMADIIAEKQIDVFFIAIGQFYAPYDLKNISCKTIMFIHDIFNVESYDNKIDLSLWGPLSIHKWNYCKRIINTLSGRNRRRLKRIYKNIIPLFNSPLTRAYTVSNYSREALYYYFPEINKPIDVCYSPKKEVLGCPDIENEQLNDIIESQKKYLLLIAANRIYKNAQVVMKAFSRLQAEYNDLYLVTLNYGQSVNDHHIDIAFLNENDLEKAYQHAYALLFPSLFEGFGYPPIEAMKYGTPIIASNVTSIPEILGNAGIYFSPLYPADLYRAIKVVIGNRDINKTEMEKRYKEITNKQQNDLNNLIAEILSKK</sequence>
<keyword evidence="1" id="KW-0808">Transferase</keyword>
<name>A0A2K0XL22_9BACT</name>
<dbReference type="GO" id="GO:0009103">
    <property type="term" value="P:lipopolysaccharide biosynthetic process"/>
    <property type="evidence" value="ECO:0007669"/>
    <property type="project" value="TreeGrafter"/>
</dbReference>
<evidence type="ECO:0000259" key="2">
    <source>
        <dbReference type="Pfam" id="PF00534"/>
    </source>
</evidence>
<comment type="caution">
    <text evidence="3">The sequence shown here is derived from an EMBL/GenBank/DDBJ whole genome shotgun (WGS) entry which is preliminary data.</text>
</comment>
<feature type="domain" description="Glycosyl transferase family 1" evidence="2">
    <location>
        <begin position="222"/>
        <end position="368"/>
    </location>
</feature>
<evidence type="ECO:0000313" key="4">
    <source>
        <dbReference type="Proteomes" id="UP000236634"/>
    </source>
</evidence>
<protein>
    <recommendedName>
        <fullName evidence="2">Glycosyl transferase family 1 domain-containing protein</fullName>
    </recommendedName>
</protein>
<dbReference type="Pfam" id="PF00534">
    <property type="entry name" value="Glycos_transf_1"/>
    <property type="match status" value="1"/>
</dbReference>
<organism evidence="3 4">
    <name type="scientific">Hoylesella timonensis</name>
    <dbReference type="NCBI Taxonomy" id="386414"/>
    <lineage>
        <taxon>Bacteria</taxon>
        <taxon>Pseudomonadati</taxon>
        <taxon>Bacteroidota</taxon>
        <taxon>Bacteroidia</taxon>
        <taxon>Bacteroidales</taxon>
        <taxon>Prevotellaceae</taxon>
        <taxon>Hoylesella</taxon>
    </lineage>
</organism>
<dbReference type="EMBL" id="NBAX01000004">
    <property type="protein sequence ID" value="PNP95240.1"/>
    <property type="molecule type" value="Genomic_DNA"/>
</dbReference>
<proteinExistence type="predicted"/>